<evidence type="ECO:0000313" key="3">
    <source>
        <dbReference type="Proteomes" id="UP000319160"/>
    </source>
</evidence>
<dbReference type="PANTHER" id="PTHR10622">
    <property type="entry name" value="HET DOMAIN-CONTAINING PROTEIN"/>
    <property type="match status" value="1"/>
</dbReference>
<evidence type="ECO:0000259" key="1">
    <source>
        <dbReference type="Pfam" id="PF26640"/>
    </source>
</evidence>
<gene>
    <name evidence="2" type="ORF">FHL15_003157</name>
</gene>
<reference evidence="3" key="1">
    <citation type="submission" date="2019-06" db="EMBL/GenBank/DDBJ databases">
        <title>Draft genome sequence of the griseofulvin-producing fungus Xylaria cubensis strain G536.</title>
        <authorList>
            <person name="Mead M.E."/>
            <person name="Raja H.A."/>
            <person name="Steenwyk J.L."/>
            <person name="Knowles S.L."/>
            <person name="Oberlies N.H."/>
            <person name="Rokas A."/>
        </authorList>
    </citation>
    <scope>NUCLEOTIDE SEQUENCE [LARGE SCALE GENOMIC DNA]</scope>
    <source>
        <strain evidence="3">G536</strain>
    </source>
</reference>
<protein>
    <recommendedName>
        <fullName evidence="1">DUF8212 domain-containing protein</fullName>
    </recommendedName>
</protein>
<dbReference type="EMBL" id="VFLP01000013">
    <property type="protein sequence ID" value="TRX96015.1"/>
    <property type="molecule type" value="Genomic_DNA"/>
</dbReference>
<accession>A0A553I734</accession>
<comment type="caution">
    <text evidence="2">The sequence shown here is derived from an EMBL/GenBank/DDBJ whole genome shotgun (WGS) entry which is preliminary data.</text>
</comment>
<sequence length="599" mass="68602">MRLINTTTFEICEFPGDSTTDYAVLSHTWGQEECSFRDMTRPDVELRKGYAKIKFCCEQAVKDGLAWAWVDTWYSNARICYAYLADVIDQDGFASSRWFSRGWTLQELIAPKVVRFYSSDWKFLGLKSELEDMLQTITGIDAIVLLTGNFSQVCVAKRMSWAAKRDTTRVEDQAYSLMGLFGVNMPLIYGEGRKAFLRLQQEILRVSDDQSLFAWGAPAVFPDMHVFLTSREPMMHGLFADSPTVFGTNHDILQVDNQEDNPPPVIHGNGVRVQFPVCARGDYEFIVLACTTRARARAYIGIPVKSWSSSCYARCGQLVLIFPENWTEAHVKLLVVKEPTVGRVWTPPTTFRLVRVPDTTRTKKQDHFVLDEVHCSNYARYSSVDHSIVFSPEHEGLQAALVFISSPILDRKRQTVDGIFPVRCFAVVLGYSSLAPWAIFVPILRDGHADADFHEILRANTDLAACCMTISQLKDRLRKNHTEVVFHIAHRFDQLLSVWALEPWSRGSLQQRNLEISVDLDLEQINLLDEAIFVWIDIYEVTESRRRLKPVFTHSKGTIYNQKSSKDRRGGPLPNWLTVDQLEWFIDRVPWEPLTNHDQ</sequence>
<keyword evidence="3" id="KW-1185">Reference proteome</keyword>
<dbReference type="Pfam" id="PF26640">
    <property type="entry name" value="DUF8212"/>
    <property type="match status" value="1"/>
</dbReference>
<feature type="domain" description="DUF8212" evidence="1">
    <location>
        <begin position="194"/>
        <end position="225"/>
    </location>
</feature>
<dbReference type="PANTHER" id="PTHR10622:SF10">
    <property type="entry name" value="HET DOMAIN-CONTAINING PROTEIN"/>
    <property type="match status" value="1"/>
</dbReference>
<dbReference type="OrthoDB" id="194358at2759"/>
<dbReference type="AlphaFoldDB" id="A0A553I734"/>
<name>A0A553I734_9PEZI</name>
<evidence type="ECO:0000313" key="2">
    <source>
        <dbReference type="EMBL" id="TRX96015.1"/>
    </source>
</evidence>
<dbReference type="STRING" id="2512241.A0A553I734"/>
<dbReference type="Proteomes" id="UP000319160">
    <property type="component" value="Unassembled WGS sequence"/>
</dbReference>
<dbReference type="InterPro" id="IPR058525">
    <property type="entry name" value="DUF8212"/>
</dbReference>
<organism evidence="2 3">
    <name type="scientific">Xylaria flabelliformis</name>
    <dbReference type="NCBI Taxonomy" id="2512241"/>
    <lineage>
        <taxon>Eukaryota</taxon>
        <taxon>Fungi</taxon>
        <taxon>Dikarya</taxon>
        <taxon>Ascomycota</taxon>
        <taxon>Pezizomycotina</taxon>
        <taxon>Sordariomycetes</taxon>
        <taxon>Xylariomycetidae</taxon>
        <taxon>Xylariales</taxon>
        <taxon>Xylariaceae</taxon>
        <taxon>Xylaria</taxon>
    </lineage>
</organism>
<proteinExistence type="predicted"/>